<dbReference type="GO" id="GO:0008643">
    <property type="term" value="P:carbohydrate transport"/>
    <property type="evidence" value="ECO:0007669"/>
    <property type="project" value="InterPro"/>
</dbReference>
<dbReference type="FunFam" id="3.40.50.300:FF:000042">
    <property type="entry name" value="Maltose/maltodextrin ABC transporter, ATP-binding protein"/>
    <property type="match status" value="1"/>
</dbReference>
<evidence type="ECO:0000256" key="1">
    <source>
        <dbReference type="ARBA" id="ARBA00022448"/>
    </source>
</evidence>
<dbReference type="InterPro" id="IPR027417">
    <property type="entry name" value="P-loop_NTPase"/>
</dbReference>
<protein>
    <submittedName>
        <fullName evidence="6">ATP-binding cassette domain-containing protein</fullName>
    </submittedName>
</protein>
<dbReference type="Gene3D" id="2.40.50.140">
    <property type="entry name" value="Nucleic acid-binding proteins"/>
    <property type="match status" value="1"/>
</dbReference>
<evidence type="ECO:0000259" key="5">
    <source>
        <dbReference type="PROSITE" id="PS50893"/>
    </source>
</evidence>
<keyword evidence="3 6" id="KW-0067">ATP-binding</keyword>
<evidence type="ECO:0000256" key="2">
    <source>
        <dbReference type="ARBA" id="ARBA00022741"/>
    </source>
</evidence>
<evidence type="ECO:0000256" key="4">
    <source>
        <dbReference type="SAM" id="MobiDB-lite"/>
    </source>
</evidence>
<comment type="caution">
    <text evidence="6">The sequence shown here is derived from an EMBL/GenBank/DDBJ whole genome shotgun (WGS) entry which is preliminary data.</text>
</comment>
<dbReference type="GO" id="GO:0140359">
    <property type="term" value="F:ABC-type transporter activity"/>
    <property type="evidence" value="ECO:0007669"/>
    <property type="project" value="InterPro"/>
</dbReference>
<reference evidence="6" key="2">
    <citation type="journal article" date="2021" name="PeerJ">
        <title>Extensive microbial diversity within the chicken gut microbiome revealed by metagenomics and culture.</title>
        <authorList>
            <person name="Gilroy R."/>
            <person name="Ravi A."/>
            <person name="Getino M."/>
            <person name="Pursley I."/>
            <person name="Horton D.L."/>
            <person name="Alikhan N.F."/>
            <person name="Baker D."/>
            <person name="Gharbi K."/>
            <person name="Hall N."/>
            <person name="Watson M."/>
            <person name="Adriaenssens E.M."/>
            <person name="Foster-Nyarko E."/>
            <person name="Jarju S."/>
            <person name="Secka A."/>
            <person name="Antonio M."/>
            <person name="Oren A."/>
            <person name="Chaudhuri R.R."/>
            <person name="La Ragione R."/>
            <person name="Hildebrand F."/>
            <person name="Pallen M.J."/>
        </authorList>
    </citation>
    <scope>NUCLEOTIDE SEQUENCE</scope>
    <source>
        <strain evidence="6">ChiGjej1B1-22543</strain>
    </source>
</reference>
<dbReference type="Pfam" id="PF08402">
    <property type="entry name" value="TOBE_2"/>
    <property type="match status" value="1"/>
</dbReference>
<dbReference type="GO" id="GO:0016887">
    <property type="term" value="F:ATP hydrolysis activity"/>
    <property type="evidence" value="ECO:0007669"/>
    <property type="project" value="InterPro"/>
</dbReference>
<dbReference type="SUPFAM" id="SSF52540">
    <property type="entry name" value="P-loop containing nucleoside triphosphate hydrolases"/>
    <property type="match status" value="1"/>
</dbReference>
<dbReference type="InterPro" id="IPR003439">
    <property type="entry name" value="ABC_transporter-like_ATP-bd"/>
</dbReference>
<dbReference type="AlphaFoldDB" id="A0A9D1S2Q0"/>
<dbReference type="SUPFAM" id="SSF50331">
    <property type="entry name" value="MOP-like"/>
    <property type="match status" value="1"/>
</dbReference>
<dbReference type="InterPro" id="IPR047641">
    <property type="entry name" value="ABC_transpr_MalK/UgpC-like"/>
</dbReference>
<dbReference type="InterPro" id="IPR003593">
    <property type="entry name" value="AAA+_ATPase"/>
</dbReference>
<evidence type="ECO:0000256" key="3">
    <source>
        <dbReference type="ARBA" id="ARBA00022840"/>
    </source>
</evidence>
<dbReference type="InterPro" id="IPR013611">
    <property type="entry name" value="Transp-assoc_OB_typ2"/>
</dbReference>
<proteinExistence type="predicted"/>
<dbReference type="GO" id="GO:0055052">
    <property type="term" value="C:ATP-binding cassette (ABC) transporter complex, substrate-binding subunit-containing"/>
    <property type="evidence" value="ECO:0007669"/>
    <property type="project" value="TreeGrafter"/>
</dbReference>
<dbReference type="PANTHER" id="PTHR43875">
    <property type="entry name" value="MALTODEXTRIN IMPORT ATP-BINDING PROTEIN MSMX"/>
    <property type="match status" value="1"/>
</dbReference>
<gene>
    <name evidence="6" type="ORF">IAC52_02455</name>
</gene>
<dbReference type="GO" id="GO:0005524">
    <property type="term" value="F:ATP binding"/>
    <property type="evidence" value="ECO:0007669"/>
    <property type="project" value="UniProtKB-KW"/>
</dbReference>
<dbReference type="InterPro" id="IPR012340">
    <property type="entry name" value="NA-bd_OB-fold"/>
</dbReference>
<accession>A0A9D1S2Q0</accession>
<dbReference type="InterPro" id="IPR017871">
    <property type="entry name" value="ABC_transporter-like_CS"/>
</dbReference>
<dbReference type="PROSITE" id="PS50893">
    <property type="entry name" value="ABC_TRANSPORTER_2"/>
    <property type="match status" value="1"/>
</dbReference>
<dbReference type="InterPro" id="IPR015855">
    <property type="entry name" value="ABC_transpr_MalK-like"/>
</dbReference>
<feature type="domain" description="ABC transporter" evidence="5">
    <location>
        <begin position="29"/>
        <end position="260"/>
    </location>
</feature>
<dbReference type="InterPro" id="IPR008995">
    <property type="entry name" value="Mo/tungstate-bd_C_term_dom"/>
</dbReference>
<keyword evidence="2" id="KW-0547">Nucleotide-binding</keyword>
<keyword evidence="1" id="KW-0813">Transport</keyword>
<dbReference type="EMBL" id="DVMV01000015">
    <property type="protein sequence ID" value="HIU45140.1"/>
    <property type="molecule type" value="Genomic_DNA"/>
</dbReference>
<reference evidence="6" key="1">
    <citation type="submission" date="2020-10" db="EMBL/GenBank/DDBJ databases">
        <authorList>
            <person name="Gilroy R."/>
        </authorList>
    </citation>
    <scope>NUCLEOTIDE SEQUENCE</scope>
    <source>
        <strain evidence="6">ChiGjej1B1-22543</strain>
    </source>
</reference>
<dbReference type="Pfam" id="PF00005">
    <property type="entry name" value="ABC_tran"/>
    <property type="match status" value="1"/>
</dbReference>
<sequence>MEKMQIKEARREYLAANKTIKNDAVDGFVVLRGVNKVYPNGVQAVFDFNLSIDKNEFIVLVGPSGCGKSTTLRMVAGLEEISSGTLYIDHVLSNHLPPKDRNIAMVFQSYALYPQMSVYDNIAFGLKVKRVPSEEIKRRVFAAAEILGLGPYLDRKPRELSGGQMQRVALGRAIVRDAKVFLMDEPLSNLDAKLRVQMRSEIVKIHNAIGATTIYVTHDQTEAMTMASRIVVMNKGYIQQIGTPEEIYANPANVFVAAFIGNPPMNIIEVGLDKEAASAGSDSYSLGKKRRELCDSFIAAKVDHLKELLLCLEDSLDQELLAELGLLAKGKGDLDKCIELCNKLAEAKKPLSELYLDLGKSLASAKGQKPVFLKAISLDGKKTLEAIKRHLQGLCRKGASSSERTHGKSKEPAPMEEPPHGLKALFAKKSKPKKIEVIDDKALVEESISRYEAYAADPRILLGIRPEDLVLCDSGKGEYECKVTFSELLGSEWLVHFTLFGQEVIAKADNGRSYRIGDCIGVKIKEDRLKMFDCVAGEAIK</sequence>
<dbReference type="Gene3D" id="3.40.50.300">
    <property type="entry name" value="P-loop containing nucleotide triphosphate hydrolases"/>
    <property type="match status" value="1"/>
</dbReference>
<dbReference type="SMART" id="SM00382">
    <property type="entry name" value="AAA"/>
    <property type="match status" value="1"/>
</dbReference>
<dbReference type="Gene3D" id="2.40.50.100">
    <property type="match status" value="2"/>
</dbReference>
<dbReference type="PROSITE" id="PS00211">
    <property type="entry name" value="ABC_TRANSPORTER_1"/>
    <property type="match status" value="1"/>
</dbReference>
<name>A0A9D1S2Q0_9FIRM</name>
<dbReference type="Proteomes" id="UP000824070">
    <property type="component" value="Unassembled WGS sequence"/>
</dbReference>
<dbReference type="PANTHER" id="PTHR43875:SF1">
    <property type="entry name" value="OSMOPROTECTIVE COMPOUNDS UPTAKE ATP-BINDING PROTEIN GGTA"/>
    <property type="match status" value="1"/>
</dbReference>
<feature type="region of interest" description="Disordered" evidence="4">
    <location>
        <begin position="396"/>
        <end position="419"/>
    </location>
</feature>
<evidence type="ECO:0000313" key="6">
    <source>
        <dbReference type="EMBL" id="HIU45140.1"/>
    </source>
</evidence>
<feature type="compositionally biased region" description="Basic and acidic residues" evidence="4">
    <location>
        <begin position="403"/>
        <end position="419"/>
    </location>
</feature>
<organism evidence="6 7">
    <name type="scientific">Candidatus Alloenteromonas pullicola</name>
    <dbReference type="NCBI Taxonomy" id="2840784"/>
    <lineage>
        <taxon>Bacteria</taxon>
        <taxon>Bacillati</taxon>
        <taxon>Bacillota</taxon>
        <taxon>Bacillota incertae sedis</taxon>
        <taxon>Candidatus Alloenteromonas</taxon>
    </lineage>
</organism>
<dbReference type="CDD" id="cd03301">
    <property type="entry name" value="ABC_MalK_N"/>
    <property type="match status" value="1"/>
</dbReference>
<evidence type="ECO:0000313" key="7">
    <source>
        <dbReference type="Proteomes" id="UP000824070"/>
    </source>
</evidence>